<evidence type="ECO:0000259" key="12">
    <source>
        <dbReference type="PROSITE" id="PS50936"/>
    </source>
</evidence>
<dbReference type="HAMAP" id="MF_01820">
    <property type="entry name" value="GTPase_RsgA"/>
    <property type="match status" value="1"/>
</dbReference>
<dbReference type="GO" id="GO:0019843">
    <property type="term" value="F:rRNA binding"/>
    <property type="evidence" value="ECO:0007669"/>
    <property type="project" value="UniProtKB-KW"/>
</dbReference>
<feature type="domain" description="EngC GTPase" evidence="12">
    <location>
        <begin position="107"/>
        <end position="266"/>
    </location>
</feature>
<keyword evidence="1 10" id="KW-0963">Cytoplasm</keyword>
<feature type="binding site" evidence="10">
    <location>
        <position position="298"/>
    </location>
    <ligand>
        <name>Zn(2+)</name>
        <dbReference type="ChEBI" id="CHEBI:29105"/>
    </ligand>
</feature>
<evidence type="ECO:0000256" key="4">
    <source>
        <dbReference type="ARBA" id="ARBA00022730"/>
    </source>
</evidence>
<protein>
    <recommendedName>
        <fullName evidence="10">Small ribosomal subunit biogenesis GTPase RsgA</fullName>
        <ecNumber evidence="10">3.6.1.-</ecNumber>
    </recommendedName>
</protein>
<keyword evidence="15" id="KW-1185">Reference proteome</keyword>
<evidence type="ECO:0000256" key="2">
    <source>
        <dbReference type="ARBA" id="ARBA00022517"/>
    </source>
</evidence>
<reference evidence="14 15" key="1">
    <citation type="submission" date="2018-05" db="EMBL/GenBank/DDBJ databases">
        <title>Oceanovita maritima gen. nov., sp. nov., a marine bacterium in the family Rhodobacteraceae isolated from surface seawater of Lundu port Xiamen, China.</title>
        <authorList>
            <person name="Hetharua B.H."/>
            <person name="Min D."/>
            <person name="Liao H."/>
            <person name="Tian Y."/>
        </authorList>
    </citation>
    <scope>NUCLEOTIDE SEQUENCE [LARGE SCALE GENOMIC DNA]</scope>
    <source>
        <strain evidence="14 15">FSX-11</strain>
    </source>
</reference>
<comment type="similarity">
    <text evidence="10">Belongs to the TRAFAC class YlqF/YawG GTPase family. RsgA subfamily.</text>
</comment>
<comment type="cofactor">
    <cofactor evidence="10">
        <name>Zn(2+)</name>
        <dbReference type="ChEBI" id="CHEBI:29105"/>
    </cofactor>
    <text evidence="10">Binds 1 zinc ion per subunit.</text>
</comment>
<feature type="binding site" evidence="10">
    <location>
        <begin position="146"/>
        <end position="149"/>
    </location>
    <ligand>
        <name>GTP</name>
        <dbReference type="ChEBI" id="CHEBI:37565"/>
    </ligand>
</feature>
<feature type="domain" description="CP-type G" evidence="13">
    <location>
        <begin position="97"/>
        <end position="268"/>
    </location>
</feature>
<dbReference type="EMBL" id="QFVT01000012">
    <property type="protein sequence ID" value="PYC46601.1"/>
    <property type="molecule type" value="Genomic_DNA"/>
</dbReference>
<dbReference type="Proteomes" id="UP000248012">
    <property type="component" value="Unassembled WGS sequence"/>
</dbReference>
<evidence type="ECO:0000313" key="14">
    <source>
        <dbReference type="EMBL" id="PYC46601.1"/>
    </source>
</evidence>
<dbReference type="InterPro" id="IPR030378">
    <property type="entry name" value="G_CP_dom"/>
</dbReference>
<organism evidence="14 15">
    <name type="scientific">Litorivita pollutaquae</name>
    <dbReference type="NCBI Taxonomy" id="2200892"/>
    <lineage>
        <taxon>Bacteria</taxon>
        <taxon>Pseudomonadati</taxon>
        <taxon>Pseudomonadota</taxon>
        <taxon>Alphaproteobacteria</taxon>
        <taxon>Rhodobacterales</taxon>
        <taxon>Paracoccaceae</taxon>
        <taxon>Litorivita</taxon>
    </lineage>
</organism>
<keyword evidence="6 10" id="KW-0378">Hydrolase</keyword>
<dbReference type="EC" id="3.6.1.-" evidence="10"/>
<dbReference type="RefSeq" id="WP_110797072.1">
    <property type="nucleotide sequence ID" value="NZ_KZ826491.1"/>
</dbReference>
<evidence type="ECO:0000256" key="11">
    <source>
        <dbReference type="SAM" id="MobiDB-lite"/>
    </source>
</evidence>
<evidence type="ECO:0000259" key="13">
    <source>
        <dbReference type="PROSITE" id="PS51721"/>
    </source>
</evidence>
<evidence type="ECO:0000256" key="5">
    <source>
        <dbReference type="ARBA" id="ARBA00022741"/>
    </source>
</evidence>
<feature type="binding site" evidence="10">
    <location>
        <position position="304"/>
    </location>
    <ligand>
        <name>Zn(2+)</name>
        <dbReference type="ChEBI" id="CHEBI:29105"/>
    </ligand>
</feature>
<proteinExistence type="inferred from homology"/>
<feature type="region of interest" description="Disordered" evidence="11">
    <location>
        <begin position="325"/>
        <end position="368"/>
    </location>
</feature>
<dbReference type="GO" id="GO:0046872">
    <property type="term" value="F:metal ion binding"/>
    <property type="evidence" value="ECO:0007669"/>
    <property type="project" value="UniProtKB-KW"/>
</dbReference>
<keyword evidence="8 10" id="KW-0694">RNA-binding</keyword>
<dbReference type="PANTHER" id="PTHR32120">
    <property type="entry name" value="SMALL RIBOSOMAL SUBUNIT BIOGENESIS GTPASE RSGA"/>
    <property type="match status" value="1"/>
</dbReference>
<dbReference type="InterPro" id="IPR010914">
    <property type="entry name" value="RsgA_GTPase_dom"/>
</dbReference>
<evidence type="ECO:0000256" key="9">
    <source>
        <dbReference type="ARBA" id="ARBA00023134"/>
    </source>
</evidence>
<feature type="compositionally biased region" description="Basic residues" evidence="11">
    <location>
        <begin position="342"/>
        <end position="353"/>
    </location>
</feature>
<evidence type="ECO:0000256" key="8">
    <source>
        <dbReference type="ARBA" id="ARBA00022884"/>
    </source>
</evidence>
<dbReference type="SUPFAM" id="SSF52540">
    <property type="entry name" value="P-loop containing nucleoside triphosphate hydrolases"/>
    <property type="match status" value="1"/>
</dbReference>
<dbReference type="OrthoDB" id="9809485at2"/>
<evidence type="ECO:0000313" key="15">
    <source>
        <dbReference type="Proteomes" id="UP000248012"/>
    </source>
</evidence>
<dbReference type="Pfam" id="PF03193">
    <property type="entry name" value="RsgA_GTPase"/>
    <property type="match status" value="1"/>
</dbReference>
<feature type="binding site" evidence="10">
    <location>
        <begin position="201"/>
        <end position="209"/>
    </location>
    <ligand>
        <name>GTP</name>
        <dbReference type="ChEBI" id="CHEBI:37565"/>
    </ligand>
</feature>
<keyword evidence="4 10" id="KW-0699">rRNA-binding</keyword>
<dbReference type="PROSITE" id="PS51721">
    <property type="entry name" value="G_CP"/>
    <property type="match status" value="1"/>
</dbReference>
<dbReference type="InterPro" id="IPR004881">
    <property type="entry name" value="Ribosome_biogen_GTPase_RsgA"/>
</dbReference>
<dbReference type="AlphaFoldDB" id="A0A2V4MJ12"/>
<dbReference type="NCBIfam" id="TIGR00157">
    <property type="entry name" value="ribosome small subunit-dependent GTPase A"/>
    <property type="match status" value="1"/>
</dbReference>
<evidence type="ECO:0000256" key="1">
    <source>
        <dbReference type="ARBA" id="ARBA00022490"/>
    </source>
</evidence>
<comment type="caution">
    <text evidence="14">The sequence shown here is derived from an EMBL/GenBank/DDBJ whole genome shotgun (WGS) entry which is preliminary data.</text>
</comment>
<evidence type="ECO:0000256" key="7">
    <source>
        <dbReference type="ARBA" id="ARBA00022833"/>
    </source>
</evidence>
<name>A0A2V4MJ12_9RHOB</name>
<dbReference type="InterPro" id="IPR027417">
    <property type="entry name" value="P-loop_NTPase"/>
</dbReference>
<keyword evidence="5 10" id="KW-0547">Nucleotide-binding</keyword>
<dbReference type="GO" id="GO:0042274">
    <property type="term" value="P:ribosomal small subunit biogenesis"/>
    <property type="evidence" value="ECO:0007669"/>
    <property type="project" value="UniProtKB-UniRule"/>
</dbReference>
<dbReference type="GO" id="GO:0003924">
    <property type="term" value="F:GTPase activity"/>
    <property type="evidence" value="ECO:0007669"/>
    <property type="project" value="UniProtKB-UniRule"/>
</dbReference>
<dbReference type="Gene3D" id="1.10.40.50">
    <property type="entry name" value="Probable gtpase engc, domain 3"/>
    <property type="match status" value="1"/>
</dbReference>
<feature type="compositionally biased region" description="Basic and acidic residues" evidence="11">
    <location>
        <begin position="325"/>
        <end position="341"/>
    </location>
</feature>
<keyword evidence="9 10" id="KW-0342">GTP-binding</keyword>
<dbReference type="PROSITE" id="PS50936">
    <property type="entry name" value="ENGC_GTPASE"/>
    <property type="match status" value="1"/>
</dbReference>
<dbReference type="Gene3D" id="3.40.50.300">
    <property type="entry name" value="P-loop containing nucleotide triphosphate hydrolases"/>
    <property type="match status" value="1"/>
</dbReference>
<dbReference type="PANTHER" id="PTHR32120:SF10">
    <property type="entry name" value="SMALL RIBOSOMAL SUBUNIT BIOGENESIS GTPASE RSGA"/>
    <property type="match status" value="1"/>
</dbReference>
<keyword evidence="2 10" id="KW-0690">Ribosome biogenesis</keyword>
<keyword evidence="3 10" id="KW-0479">Metal-binding</keyword>
<accession>A0A2V4MJ12</accession>
<dbReference type="CDD" id="cd01854">
    <property type="entry name" value="YjeQ_EngC"/>
    <property type="match status" value="1"/>
</dbReference>
<dbReference type="GO" id="GO:0005525">
    <property type="term" value="F:GTP binding"/>
    <property type="evidence" value="ECO:0007669"/>
    <property type="project" value="UniProtKB-UniRule"/>
</dbReference>
<sequence>MTDRPAAPMHCNADLGWSRYFADQITEDEARIGFYRITHLERAGATGLNEAGPVALHFPPGLTTGEVAVGDWVLAQDTGRVVRILTRRSLLTRRAAGPEVRPQLIAANVDTLFIVTSCNADFNVARLERYVALALEADTTPVILLTKTDLATGRPAEDYAAEAQAISDRIEAVLTLNSKDENDLKRLRKWCGAGQSVAFIGSSGVGKSTLINGLTGIDRDALRARSVPQATGDIREDDAKGRHTTTARSLHLLDGGGVLIDMPGMRELGLIDAAAGINTVFEDIVDLAATCRFRDCAHDGEPGCAIGAAIDAGALDAERVERWRKLTDEDNRNTESVGEKRRREKKLSRFHKRVQSEGQQGKQGKYRR</sequence>
<evidence type="ECO:0000256" key="6">
    <source>
        <dbReference type="ARBA" id="ARBA00022801"/>
    </source>
</evidence>
<keyword evidence="7 10" id="KW-0862">Zinc</keyword>
<comment type="subcellular location">
    <subcellularLocation>
        <location evidence="10">Cytoplasm</location>
    </subcellularLocation>
</comment>
<comment type="function">
    <text evidence="10">One of several proteins that assist in the late maturation steps of the functional core of the 30S ribosomal subunit. Helps release RbfA from mature subunits. May play a role in the assembly of ribosomal proteins into the subunit. Circularly permuted GTPase that catalyzes slow GTP hydrolysis, GTPase activity is stimulated by the 30S ribosomal subunit.</text>
</comment>
<evidence type="ECO:0000256" key="10">
    <source>
        <dbReference type="HAMAP-Rule" id="MF_01820"/>
    </source>
</evidence>
<feature type="binding site" evidence="10">
    <location>
        <position position="296"/>
    </location>
    <ligand>
        <name>Zn(2+)</name>
        <dbReference type="ChEBI" id="CHEBI:29105"/>
    </ligand>
</feature>
<feature type="binding site" evidence="10">
    <location>
        <position position="291"/>
    </location>
    <ligand>
        <name>Zn(2+)</name>
        <dbReference type="ChEBI" id="CHEBI:29105"/>
    </ligand>
</feature>
<comment type="subunit">
    <text evidence="10">Monomer. Associates with 30S ribosomal subunit, binds 16S rRNA.</text>
</comment>
<dbReference type="GO" id="GO:0005737">
    <property type="term" value="C:cytoplasm"/>
    <property type="evidence" value="ECO:0007669"/>
    <property type="project" value="UniProtKB-SubCell"/>
</dbReference>
<gene>
    <name evidence="10 14" type="primary">rsgA</name>
    <name evidence="14" type="ORF">DI396_14740</name>
</gene>
<evidence type="ECO:0000256" key="3">
    <source>
        <dbReference type="ARBA" id="ARBA00022723"/>
    </source>
</evidence>